<name>A0A8J4QAV2_9ROSI</name>
<keyword evidence="1" id="KW-0472">Membrane</keyword>
<dbReference type="EMBL" id="JRKL02011520">
    <property type="protein sequence ID" value="KAF3945692.1"/>
    <property type="molecule type" value="Genomic_DNA"/>
</dbReference>
<evidence type="ECO:0000313" key="3">
    <source>
        <dbReference type="Proteomes" id="UP000737018"/>
    </source>
</evidence>
<evidence type="ECO:0000313" key="2">
    <source>
        <dbReference type="EMBL" id="KAF3945692.1"/>
    </source>
</evidence>
<organism evidence="2 3">
    <name type="scientific">Castanea mollissima</name>
    <name type="common">Chinese chestnut</name>
    <dbReference type="NCBI Taxonomy" id="60419"/>
    <lineage>
        <taxon>Eukaryota</taxon>
        <taxon>Viridiplantae</taxon>
        <taxon>Streptophyta</taxon>
        <taxon>Embryophyta</taxon>
        <taxon>Tracheophyta</taxon>
        <taxon>Spermatophyta</taxon>
        <taxon>Magnoliopsida</taxon>
        <taxon>eudicotyledons</taxon>
        <taxon>Gunneridae</taxon>
        <taxon>Pentapetalae</taxon>
        <taxon>rosids</taxon>
        <taxon>fabids</taxon>
        <taxon>Fagales</taxon>
        <taxon>Fagaceae</taxon>
        <taxon>Castanea</taxon>
    </lineage>
</organism>
<proteinExistence type="predicted"/>
<accession>A0A8J4QAV2</accession>
<reference evidence="2" key="1">
    <citation type="submission" date="2020-03" db="EMBL/GenBank/DDBJ databases">
        <title>Castanea mollissima Vanexum genome sequencing.</title>
        <authorList>
            <person name="Staton M."/>
        </authorList>
    </citation>
    <scope>NUCLEOTIDE SEQUENCE</scope>
    <source>
        <tissue evidence="2">Leaf</tissue>
    </source>
</reference>
<dbReference type="Proteomes" id="UP000737018">
    <property type="component" value="Unassembled WGS sequence"/>
</dbReference>
<dbReference type="AlphaFoldDB" id="A0A8J4QAV2"/>
<keyword evidence="1" id="KW-0812">Transmembrane</keyword>
<feature type="non-terminal residue" evidence="2">
    <location>
        <position position="1"/>
    </location>
</feature>
<keyword evidence="3" id="KW-1185">Reference proteome</keyword>
<evidence type="ECO:0000256" key="1">
    <source>
        <dbReference type="SAM" id="Phobius"/>
    </source>
</evidence>
<sequence>VIMIKIVSAALSRPRGLGPSLLFWATQKIDQRTCFDDWRQRSRALNDDGQVATTTSFMHDDGPWVRGWFWASLAIPSPSFWAWAWAWAWAWLE</sequence>
<keyword evidence="1" id="KW-1133">Transmembrane helix</keyword>
<gene>
    <name evidence="2" type="ORF">CMV_027954</name>
</gene>
<protein>
    <submittedName>
        <fullName evidence="2">Uncharacterized protein</fullName>
    </submittedName>
</protein>
<feature type="transmembrane region" description="Helical" evidence="1">
    <location>
        <begin position="68"/>
        <end position="92"/>
    </location>
</feature>
<comment type="caution">
    <text evidence="2">The sequence shown here is derived from an EMBL/GenBank/DDBJ whole genome shotgun (WGS) entry which is preliminary data.</text>
</comment>